<gene>
    <name evidence="2" type="ORF">S01H4_28826</name>
</gene>
<comment type="caution">
    <text evidence="2">The sequence shown here is derived from an EMBL/GenBank/DDBJ whole genome shotgun (WGS) entry which is preliminary data.</text>
</comment>
<organism evidence="2">
    <name type="scientific">marine sediment metagenome</name>
    <dbReference type="NCBI Taxonomy" id="412755"/>
    <lineage>
        <taxon>unclassified sequences</taxon>
        <taxon>metagenomes</taxon>
        <taxon>ecological metagenomes</taxon>
    </lineage>
</organism>
<dbReference type="EMBL" id="BART01014456">
    <property type="protein sequence ID" value="GAG88597.1"/>
    <property type="molecule type" value="Genomic_DNA"/>
</dbReference>
<feature type="non-terminal residue" evidence="2">
    <location>
        <position position="1"/>
    </location>
</feature>
<keyword evidence="1" id="KW-0812">Transmembrane</keyword>
<protein>
    <submittedName>
        <fullName evidence="2">Uncharacterized protein</fullName>
    </submittedName>
</protein>
<evidence type="ECO:0000313" key="2">
    <source>
        <dbReference type="EMBL" id="GAG88597.1"/>
    </source>
</evidence>
<name>X1C5K5_9ZZZZ</name>
<keyword evidence="1" id="KW-1133">Transmembrane helix</keyword>
<sequence>VADLETLGAAGLETVGLVGVVVVGLGAAGLPGVDVIPSKRLLRRAI</sequence>
<proteinExistence type="predicted"/>
<accession>X1C5K5</accession>
<keyword evidence="1" id="KW-0472">Membrane</keyword>
<dbReference type="AlphaFoldDB" id="X1C5K5"/>
<reference evidence="2" key="1">
    <citation type="journal article" date="2014" name="Front. Microbiol.">
        <title>High frequency of phylogenetically diverse reductive dehalogenase-homologous genes in deep subseafloor sedimentary metagenomes.</title>
        <authorList>
            <person name="Kawai M."/>
            <person name="Futagami T."/>
            <person name="Toyoda A."/>
            <person name="Takaki Y."/>
            <person name="Nishi S."/>
            <person name="Hori S."/>
            <person name="Arai W."/>
            <person name="Tsubouchi T."/>
            <person name="Morono Y."/>
            <person name="Uchiyama I."/>
            <person name="Ito T."/>
            <person name="Fujiyama A."/>
            <person name="Inagaki F."/>
            <person name="Takami H."/>
        </authorList>
    </citation>
    <scope>NUCLEOTIDE SEQUENCE</scope>
    <source>
        <strain evidence="2">Expedition CK06-06</strain>
    </source>
</reference>
<feature type="transmembrane region" description="Helical" evidence="1">
    <location>
        <begin position="15"/>
        <end position="36"/>
    </location>
</feature>
<evidence type="ECO:0000256" key="1">
    <source>
        <dbReference type="SAM" id="Phobius"/>
    </source>
</evidence>